<evidence type="ECO:0000313" key="2">
    <source>
        <dbReference type="Proteomes" id="UP000068905"/>
    </source>
</evidence>
<dbReference type="KEGG" id="tsn:W908_02420"/>
<dbReference type="AlphaFoldDB" id="A0A0M4LET8"/>
<evidence type="ECO:0008006" key="3">
    <source>
        <dbReference type="Google" id="ProtNLM"/>
    </source>
</evidence>
<name>A0A0M4LET8_9GAMM</name>
<proteinExistence type="predicted"/>
<dbReference type="SUPFAM" id="SSF51197">
    <property type="entry name" value="Clavaminate synthase-like"/>
    <property type="match status" value="1"/>
</dbReference>
<dbReference type="Gene3D" id="2.60.120.330">
    <property type="entry name" value="B-lactam Antibiotic, Isopenicillin N Synthase, Chain"/>
    <property type="match status" value="1"/>
</dbReference>
<dbReference type="PATRIC" id="fig|1125411.7.peg.475"/>
<dbReference type="EMBL" id="CP006911">
    <property type="protein sequence ID" value="ALE01556.1"/>
    <property type="molecule type" value="Genomic_DNA"/>
</dbReference>
<dbReference type="RefSeq" id="WP_053819766.1">
    <property type="nucleotide sequence ID" value="NZ_CP006911.1"/>
</dbReference>
<gene>
    <name evidence="1" type="ORF">W908_02420</name>
</gene>
<keyword evidence="2" id="KW-1185">Reference proteome</keyword>
<dbReference type="InterPro" id="IPR027443">
    <property type="entry name" value="IPNS-like_sf"/>
</dbReference>
<dbReference type="OrthoDB" id="1441538at2"/>
<reference evidence="1 2" key="1">
    <citation type="journal article" date="2015" name="Genome Announc.">
        <title>Genome Sequence of 'Candidatus Thioglobus singularis' Strain PS1, a Mixotroph from the SUP05 Clade of Marine Gammaproteobacteria.</title>
        <authorList>
            <person name="Marshall K.T."/>
            <person name="Morris R.M."/>
        </authorList>
    </citation>
    <scope>NUCLEOTIDE SEQUENCE [LARGE SCALE GENOMIC DNA]</scope>
    <source>
        <strain evidence="1 2">PS1</strain>
    </source>
</reference>
<organism evidence="1 2">
    <name type="scientific">Candidatus Pseudothioglobus singularis PS1</name>
    <dbReference type="NCBI Taxonomy" id="1125411"/>
    <lineage>
        <taxon>Bacteria</taxon>
        <taxon>Pseudomonadati</taxon>
        <taxon>Pseudomonadota</taxon>
        <taxon>Gammaproteobacteria</taxon>
        <taxon>Candidatus Pseudothioglobaceae</taxon>
        <taxon>Candidatus Pseudothioglobus</taxon>
    </lineage>
</organism>
<dbReference type="STRING" id="1125411.W908_02420"/>
<accession>A0A0M4LET8</accession>
<sequence>MSISEDTKELNSYINERVDIDSVATFKGNEHIVKLKLKFDIESIRGALDHIKSTSEFKTAASGFHALAMTRRKDGTADSDNDLVGRYYTRVDDSYEEIAKDELVDESLFSELVDIFKGTYFETIYKELTARYPIGRVRILEKDSYNCNSWHRDPEPRIHIPIYTNPGSLFIVNHHCTHLPADGSVYFTDTRGYHTALNGGEHPRTHLVATLAYPEYQP</sequence>
<protein>
    <recommendedName>
        <fullName evidence="3">Aspartyl/asparaginy/proline hydroxylase domain-containing protein</fullName>
    </recommendedName>
</protein>
<dbReference type="Proteomes" id="UP000068905">
    <property type="component" value="Chromosome"/>
</dbReference>
<evidence type="ECO:0000313" key="1">
    <source>
        <dbReference type="EMBL" id="ALE01556.1"/>
    </source>
</evidence>